<organism evidence="2">
    <name type="scientific">Daucus carota subsp. sativus</name>
    <name type="common">Carrot</name>
    <dbReference type="NCBI Taxonomy" id="79200"/>
    <lineage>
        <taxon>Eukaryota</taxon>
        <taxon>Viridiplantae</taxon>
        <taxon>Streptophyta</taxon>
        <taxon>Embryophyta</taxon>
        <taxon>Tracheophyta</taxon>
        <taxon>Spermatophyta</taxon>
        <taxon>Magnoliopsida</taxon>
        <taxon>eudicotyledons</taxon>
        <taxon>Gunneridae</taxon>
        <taxon>Pentapetalae</taxon>
        <taxon>asterids</taxon>
        <taxon>campanulids</taxon>
        <taxon>Apiales</taxon>
        <taxon>Apiaceae</taxon>
        <taxon>Apioideae</taxon>
        <taxon>Scandiceae</taxon>
        <taxon>Daucinae</taxon>
        <taxon>Daucus</taxon>
        <taxon>Daucus sect. Daucus</taxon>
    </lineage>
</organism>
<gene>
    <name evidence="2" type="ORF">DCAR_001105</name>
    <name evidence="3" type="ORF">DCAR_0101134</name>
</gene>
<accession>A0A166G5Y5</accession>
<sequence length="73" mass="8327">MWIILLRFLVKHTKIPLETAAKNYDRDELRLEGSDVGSEESDFADELDAECTGSESENVSEDLENSDDELNDY</sequence>
<dbReference type="AlphaFoldDB" id="A0A166G5Y5"/>
<dbReference type="EMBL" id="CP093343">
    <property type="protein sequence ID" value="WOG81975.1"/>
    <property type="molecule type" value="Genomic_DNA"/>
</dbReference>
<proteinExistence type="predicted"/>
<evidence type="ECO:0000313" key="2">
    <source>
        <dbReference type="EMBL" id="KZN08575.1"/>
    </source>
</evidence>
<feature type="region of interest" description="Disordered" evidence="1">
    <location>
        <begin position="32"/>
        <end position="73"/>
    </location>
</feature>
<reference evidence="2" key="1">
    <citation type="journal article" date="2016" name="Nat. Genet.">
        <title>A high-quality carrot genome assembly provides new insights into carotenoid accumulation and asterid genome evolution.</title>
        <authorList>
            <person name="Iorizzo M."/>
            <person name="Ellison S."/>
            <person name="Senalik D."/>
            <person name="Zeng P."/>
            <person name="Satapoomin P."/>
            <person name="Huang J."/>
            <person name="Bowman M."/>
            <person name="Iovene M."/>
            <person name="Sanseverino W."/>
            <person name="Cavagnaro P."/>
            <person name="Yildiz M."/>
            <person name="Macko-Podgorni A."/>
            <person name="Moranska E."/>
            <person name="Grzebelus E."/>
            <person name="Grzebelus D."/>
            <person name="Ashrafi H."/>
            <person name="Zheng Z."/>
            <person name="Cheng S."/>
            <person name="Spooner D."/>
            <person name="Van Deynze A."/>
            <person name="Simon P."/>
        </authorList>
    </citation>
    <scope>NUCLEOTIDE SEQUENCE [LARGE SCALE GENOMIC DNA]</scope>
    <source>
        <tissue evidence="2">Leaf</tissue>
    </source>
</reference>
<feature type="compositionally biased region" description="Acidic residues" evidence="1">
    <location>
        <begin position="37"/>
        <end position="49"/>
    </location>
</feature>
<evidence type="ECO:0000313" key="3">
    <source>
        <dbReference type="EMBL" id="WOG81975.1"/>
    </source>
</evidence>
<name>A0A166G5Y5_DAUCS</name>
<protein>
    <submittedName>
        <fullName evidence="2">Uncharacterized protein</fullName>
    </submittedName>
</protein>
<evidence type="ECO:0000313" key="4">
    <source>
        <dbReference type="Proteomes" id="UP000077755"/>
    </source>
</evidence>
<evidence type="ECO:0000256" key="1">
    <source>
        <dbReference type="SAM" id="MobiDB-lite"/>
    </source>
</evidence>
<dbReference type="EMBL" id="LNRQ01000001">
    <property type="protein sequence ID" value="KZN08575.1"/>
    <property type="molecule type" value="Genomic_DNA"/>
</dbReference>
<feature type="compositionally biased region" description="Acidic residues" evidence="1">
    <location>
        <begin position="58"/>
        <end position="73"/>
    </location>
</feature>
<dbReference type="Proteomes" id="UP000077755">
    <property type="component" value="Chromosome 1"/>
</dbReference>
<dbReference type="Gramene" id="KZN08575">
    <property type="protein sequence ID" value="KZN08575"/>
    <property type="gene ID" value="DCAR_001105"/>
</dbReference>
<reference evidence="3" key="2">
    <citation type="submission" date="2022-03" db="EMBL/GenBank/DDBJ databases">
        <title>Draft title - Genomic analysis of global carrot germplasm unveils the trajectory of domestication and the origin of high carotenoid orange carrot.</title>
        <authorList>
            <person name="Iorizzo M."/>
            <person name="Ellison S."/>
            <person name="Senalik D."/>
            <person name="Macko-Podgorni A."/>
            <person name="Grzebelus D."/>
            <person name="Bostan H."/>
            <person name="Rolling W."/>
            <person name="Curaba J."/>
            <person name="Simon P."/>
        </authorList>
    </citation>
    <scope>NUCLEOTIDE SEQUENCE</scope>
    <source>
        <tissue evidence="3">Leaf</tissue>
    </source>
</reference>
<keyword evidence="4" id="KW-1185">Reference proteome</keyword>